<dbReference type="EMBL" id="JBIMPR010000002">
    <property type="protein sequence ID" value="MFH5773310.1"/>
    <property type="molecule type" value="Genomic_DNA"/>
</dbReference>
<sequence>MVSRFEGLRKIPSGPAARMLAAANARLVERTGLPASADVAQTLSVLDQKAADMDILRLLSVALPPRERVWWACLAARDTLAPDAGAPPTLTTAEAWVRKPGDETKAAARQALEAADPDDDLTLCATAAVFADGTLGAGDLARLPAPPGASEAASFGMNVLCIARRAGDFRTETARLIDRGLDIARGGNGRGQP</sequence>
<organism evidence="1 2">
    <name type="scientific">Paracoccus broussonetiae subsp. drimophilus</name>
    <dbReference type="NCBI Taxonomy" id="3373869"/>
    <lineage>
        <taxon>Bacteria</taxon>
        <taxon>Pseudomonadati</taxon>
        <taxon>Pseudomonadota</taxon>
        <taxon>Alphaproteobacteria</taxon>
        <taxon>Rhodobacterales</taxon>
        <taxon>Paracoccaceae</taxon>
        <taxon>Paracoccus</taxon>
        <taxon>Paracoccus broussonetiae</taxon>
    </lineage>
</organism>
<reference evidence="1 2" key="1">
    <citation type="submission" date="2024-10" db="EMBL/GenBank/DDBJ databases">
        <title>Paracoccus drimophilus sp. nov., a novel bacterium from corn roots in Hunan.</title>
        <authorList>
            <person name="Li X."/>
        </authorList>
    </citation>
    <scope>NUCLEOTIDE SEQUENCE [LARGE SCALE GENOMIC DNA]</scope>
    <source>
        <strain evidence="1 2">NGMCC 1.201697</strain>
    </source>
</reference>
<dbReference type="InterPro" id="IPR053855">
    <property type="entry name" value="DUF6931"/>
</dbReference>
<gene>
    <name evidence="1" type="ORF">ACHFJ0_03600</name>
</gene>
<protein>
    <submittedName>
        <fullName evidence="1">DUF6931 family protein</fullName>
    </submittedName>
</protein>
<name>A0ABW7LGH1_9RHOB</name>
<evidence type="ECO:0000313" key="1">
    <source>
        <dbReference type="EMBL" id="MFH5773310.1"/>
    </source>
</evidence>
<keyword evidence="2" id="KW-1185">Reference proteome</keyword>
<dbReference type="Proteomes" id="UP001609376">
    <property type="component" value="Unassembled WGS sequence"/>
</dbReference>
<dbReference type="Pfam" id="PF22011">
    <property type="entry name" value="DUF6931"/>
    <property type="match status" value="1"/>
</dbReference>
<comment type="caution">
    <text evidence="1">The sequence shown here is derived from an EMBL/GenBank/DDBJ whole genome shotgun (WGS) entry which is preliminary data.</text>
</comment>
<proteinExistence type="predicted"/>
<accession>A0ABW7LGH1</accession>
<dbReference type="RefSeq" id="WP_395131965.1">
    <property type="nucleotide sequence ID" value="NZ_JBIMPR010000002.1"/>
</dbReference>
<evidence type="ECO:0000313" key="2">
    <source>
        <dbReference type="Proteomes" id="UP001609376"/>
    </source>
</evidence>